<evidence type="ECO:0000313" key="3">
    <source>
        <dbReference type="Proteomes" id="UP000886523"/>
    </source>
</evidence>
<accession>A0A9P6AE05</accession>
<proteinExistence type="predicted"/>
<feature type="compositionally biased region" description="Basic and acidic residues" evidence="1">
    <location>
        <begin position="40"/>
        <end position="57"/>
    </location>
</feature>
<comment type="caution">
    <text evidence="2">The sequence shown here is derived from an EMBL/GenBank/DDBJ whole genome shotgun (WGS) entry which is preliminary data.</text>
</comment>
<dbReference type="Proteomes" id="UP000886523">
    <property type="component" value="Unassembled WGS sequence"/>
</dbReference>
<feature type="compositionally biased region" description="Basic and acidic residues" evidence="1">
    <location>
        <begin position="10"/>
        <end position="26"/>
    </location>
</feature>
<dbReference type="AlphaFoldDB" id="A0A9P6AE05"/>
<evidence type="ECO:0000256" key="1">
    <source>
        <dbReference type="SAM" id="MobiDB-lite"/>
    </source>
</evidence>
<name>A0A9P6AE05_9AGAM</name>
<protein>
    <submittedName>
        <fullName evidence="2">Uncharacterized protein</fullName>
    </submittedName>
</protein>
<dbReference type="EMBL" id="MU129282">
    <property type="protein sequence ID" value="KAF9503953.1"/>
    <property type="molecule type" value="Genomic_DNA"/>
</dbReference>
<gene>
    <name evidence="2" type="ORF">BS47DRAFT_1369153</name>
</gene>
<feature type="compositionally biased region" description="Polar residues" evidence="1">
    <location>
        <begin position="27"/>
        <end position="37"/>
    </location>
</feature>
<organism evidence="2 3">
    <name type="scientific">Hydnum rufescens UP504</name>
    <dbReference type="NCBI Taxonomy" id="1448309"/>
    <lineage>
        <taxon>Eukaryota</taxon>
        <taxon>Fungi</taxon>
        <taxon>Dikarya</taxon>
        <taxon>Basidiomycota</taxon>
        <taxon>Agaricomycotina</taxon>
        <taxon>Agaricomycetes</taxon>
        <taxon>Cantharellales</taxon>
        <taxon>Hydnaceae</taxon>
        <taxon>Hydnum</taxon>
    </lineage>
</organism>
<reference evidence="2" key="1">
    <citation type="journal article" date="2020" name="Nat. Commun.">
        <title>Large-scale genome sequencing of mycorrhizal fungi provides insights into the early evolution of symbiotic traits.</title>
        <authorList>
            <person name="Miyauchi S."/>
            <person name="Kiss E."/>
            <person name="Kuo A."/>
            <person name="Drula E."/>
            <person name="Kohler A."/>
            <person name="Sanchez-Garcia M."/>
            <person name="Morin E."/>
            <person name="Andreopoulos B."/>
            <person name="Barry K.W."/>
            <person name="Bonito G."/>
            <person name="Buee M."/>
            <person name="Carver A."/>
            <person name="Chen C."/>
            <person name="Cichocki N."/>
            <person name="Clum A."/>
            <person name="Culley D."/>
            <person name="Crous P.W."/>
            <person name="Fauchery L."/>
            <person name="Girlanda M."/>
            <person name="Hayes R.D."/>
            <person name="Keri Z."/>
            <person name="LaButti K."/>
            <person name="Lipzen A."/>
            <person name="Lombard V."/>
            <person name="Magnuson J."/>
            <person name="Maillard F."/>
            <person name="Murat C."/>
            <person name="Nolan M."/>
            <person name="Ohm R.A."/>
            <person name="Pangilinan J."/>
            <person name="Pereira M.F."/>
            <person name="Perotto S."/>
            <person name="Peter M."/>
            <person name="Pfister S."/>
            <person name="Riley R."/>
            <person name="Sitrit Y."/>
            <person name="Stielow J.B."/>
            <person name="Szollosi G."/>
            <person name="Zifcakova L."/>
            <person name="Stursova M."/>
            <person name="Spatafora J.W."/>
            <person name="Tedersoo L."/>
            <person name="Vaario L.M."/>
            <person name="Yamada A."/>
            <person name="Yan M."/>
            <person name="Wang P."/>
            <person name="Xu J."/>
            <person name="Bruns T."/>
            <person name="Baldrian P."/>
            <person name="Vilgalys R."/>
            <person name="Dunand C."/>
            <person name="Henrissat B."/>
            <person name="Grigoriev I.V."/>
            <person name="Hibbett D."/>
            <person name="Nagy L.G."/>
            <person name="Martin F.M."/>
        </authorList>
    </citation>
    <scope>NUCLEOTIDE SEQUENCE</scope>
    <source>
        <strain evidence="2">UP504</strain>
    </source>
</reference>
<sequence length="165" mass="18636">MVPMLQGSDHLTRDGYKGVGTERRSGQETGTGNQTVNEGGKAERNRSSSRNKHEETGSKGNETKAGMNWDKIITLVPSSNKCAQPHYHQNIPIHLIRLLPPPQYKHPVWLHVYLQYFNFDILHAMVVQSITYASSFWSPLEGKSLAEIRIDPNIMEDITLIHVCT</sequence>
<evidence type="ECO:0000313" key="2">
    <source>
        <dbReference type="EMBL" id="KAF9503953.1"/>
    </source>
</evidence>
<feature type="region of interest" description="Disordered" evidence="1">
    <location>
        <begin position="1"/>
        <end position="64"/>
    </location>
</feature>
<keyword evidence="3" id="KW-1185">Reference proteome</keyword>